<keyword evidence="2" id="KW-1185">Reference proteome</keyword>
<feature type="non-terminal residue" evidence="1">
    <location>
        <position position="72"/>
    </location>
</feature>
<accession>A0A3P7N9Y7</accession>
<organism evidence="1 2">
    <name type="scientific">Dibothriocephalus latus</name>
    <name type="common">Fish tapeworm</name>
    <name type="synonym">Diphyllobothrium latum</name>
    <dbReference type="NCBI Taxonomy" id="60516"/>
    <lineage>
        <taxon>Eukaryota</taxon>
        <taxon>Metazoa</taxon>
        <taxon>Spiralia</taxon>
        <taxon>Lophotrochozoa</taxon>
        <taxon>Platyhelminthes</taxon>
        <taxon>Cestoda</taxon>
        <taxon>Eucestoda</taxon>
        <taxon>Diphyllobothriidea</taxon>
        <taxon>Diphyllobothriidae</taxon>
        <taxon>Dibothriocephalus</taxon>
    </lineage>
</organism>
<gene>
    <name evidence="1" type="ORF">DILT_LOCUS17871</name>
</gene>
<evidence type="ECO:0000313" key="2">
    <source>
        <dbReference type="Proteomes" id="UP000281553"/>
    </source>
</evidence>
<dbReference type="AlphaFoldDB" id="A0A3P7N9Y7"/>
<reference evidence="1 2" key="1">
    <citation type="submission" date="2018-11" db="EMBL/GenBank/DDBJ databases">
        <authorList>
            <consortium name="Pathogen Informatics"/>
        </authorList>
    </citation>
    <scope>NUCLEOTIDE SEQUENCE [LARGE SCALE GENOMIC DNA]</scope>
</reference>
<evidence type="ECO:0000313" key="1">
    <source>
        <dbReference type="EMBL" id="VDN39424.1"/>
    </source>
</evidence>
<sequence length="72" mass="8592">MTREELNSLLVMTLERINKLFESLDASDAEAKQRFVQSLKTHNAVFNQLVRDSVERELSHERAKQELERFEW</sequence>
<dbReference type="EMBL" id="UYRU01095482">
    <property type="protein sequence ID" value="VDN39424.1"/>
    <property type="molecule type" value="Genomic_DNA"/>
</dbReference>
<dbReference type="Proteomes" id="UP000281553">
    <property type="component" value="Unassembled WGS sequence"/>
</dbReference>
<protein>
    <submittedName>
        <fullName evidence="1">Uncharacterized protein</fullName>
    </submittedName>
</protein>
<dbReference type="OrthoDB" id="10515907at2759"/>
<name>A0A3P7N9Y7_DIBLA</name>
<proteinExistence type="predicted"/>